<evidence type="ECO:0008006" key="8">
    <source>
        <dbReference type="Google" id="ProtNLM"/>
    </source>
</evidence>
<dbReference type="Pfam" id="PF11380">
    <property type="entry name" value="Stealth_CR2"/>
    <property type="match status" value="1"/>
</dbReference>
<sequence>MAREQSGGGVRRAAKQRSRHRSISCFSPEAIAAYASLFASPACPPATRMAKYVPAYYLRRRFVLATAFAASLLFLFVYLRHAFQDLDDELGLTARLESTSYIPFQLPRLPLPPPLRTPLRPVRDLRASCLDPHFSLGEQCLGDHVDPLDVLWTWVNGSDFLLEEAKELAQSHYDKNDPFRPVKTVTQARLYRDHDELKYSIRSVVENFKSPGSRFRLLTTDFPVPDAYANKSNLTTPEVWRLGQLPQWLDCDRRVGAGRWRDGDMELVVTHHGQFFGPYNGTVFNSLAIESQLGHVPEMSNYFIYMNDDLFMLNPVTPATFYTSAYGIVLHLQPDLLVKPDRPTTKVKGEWRSLGESNWLLSNRFGARSRPYVAHEAKPAGMHLLHELHTIWPEVFASSALHKFRETVMGDGDVNTMFMSAHFVVERAREALLWAWVVGTLGGTDDAWGPAEAQRAWREVGGAFAEDLAAVDDLVVTSAHRETLETERVRETLLAHGYEPDQLTSYVFSSLDGFPYLNLGPNGKPSFPALTPDIAEMALPRCRLSYSQCFVVDKMVGDGSKASEVFKHLAFRDPRCGDCVISGLVKASGSLGLSAFLPPAERVVPTTPPLDSDVDADVPHLPLVDNWQKGDFSLQAVMANSRETNVRQWTLQLLHRYRYVLGSTPMMFERIVSGPQTSMTVRKIDATKDVALLCMNDDVSRPNQDAEVSRVLRMWFDRRWGRATAWERE</sequence>
<evidence type="ECO:0000259" key="5">
    <source>
        <dbReference type="Pfam" id="PF17102"/>
    </source>
</evidence>
<feature type="domain" description="Stealth protein CR3 conserved region 3" evidence="5">
    <location>
        <begin position="374"/>
        <end position="426"/>
    </location>
</feature>
<proteinExistence type="inferred from homology"/>
<name>A0ABQ8JZD7_9APHY</name>
<dbReference type="EMBL" id="JADCUA010000036">
    <property type="protein sequence ID" value="KAH9829675.1"/>
    <property type="molecule type" value="Genomic_DNA"/>
</dbReference>
<dbReference type="Pfam" id="PF17102">
    <property type="entry name" value="Stealth_CR3"/>
    <property type="match status" value="1"/>
</dbReference>
<dbReference type="PANTHER" id="PTHR24045:SF0">
    <property type="entry name" value="N-ACETYLGLUCOSAMINE-1-PHOSPHOTRANSFERASE SUBUNITS ALPHA_BETA"/>
    <property type="match status" value="1"/>
</dbReference>
<keyword evidence="7" id="KW-1185">Reference proteome</keyword>
<organism evidence="6 7">
    <name type="scientific">Rhodofomes roseus</name>
    <dbReference type="NCBI Taxonomy" id="34475"/>
    <lineage>
        <taxon>Eukaryota</taxon>
        <taxon>Fungi</taxon>
        <taxon>Dikarya</taxon>
        <taxon>Basidiomycota</taxon>
        <taxon>Agaricomycotina</taxon>
        <taxon>Agaricomycetes</taxon>
        <taxon>Polyporales</taxon>
        <taxon>Rhodofomes</taxon>
    </lineage>
</organism>
<keyword evidence="3" id="KW-1133">Transmembrane helix</keyword>
<dbReference type="InterPro" id="IPR021520">
    <property type="entry name" value="Stealth_CR2"/>
</dbReference>
<feature type="transmembrane region" description="Helical" evidence="3">
    <location>
        <begin position="62"/>
        <end position="79"/>
    </location>
</feature>
<dbReference type="PANTHER" id="PTHR24045">
    <property type="match status" value="1"/>
</dbReference>
<comment type="caution">
    <text evidence="6">The sequence shown here is derived from an EMBL/GenBank/DDBJ whole genome shotgun (WGS) entry which is preliminary data.</text>
</comment>
<dbReference type="InterPro" id="IPR031357">
    <property type="entry name" value="Stealth_CR3"/>
</dbReference>
<feature type="domain" description="Stealth protein CR2 conserved region 2" evidence="4">
    <location>
        <begin position="243"/>
        <end position="325"/>
    </location>
</feature>
<dbReference type="InterPro" id="IPR047141">
    <property type="entry name" value="Stealth"/>
</dbReference>
<dbReference type="RefSeq" id="XP_047773118.1">
    <property type="nucleotide sequence ID" value="XM_047929142.1"/>
</dbReference>
<evidence type="ECO:0000313" key="7">
    <source>
        <dbReference type="Proteomes" id="UP000814176"/>
    </source>
</evidence>
<evidence type="ECO:0000256" key="1">
    <source>
        <dbReference type="ARBA" id="ARBA00007583"/>
    </source>
</evidence>
<gene>
    <name evidence="6" type="ORF">C8Q71DRAFT_911730</name>
</gene>
<keyword evidence="3" id="KW-0472">Membrane</keyword>
<keyword evidence="3" id="KW-0812">Transmembrane</keyword>
<evidence type="ECO:0000256" key="2">
    <source>
        <dbReference type="ARBA" id="ARBA00022679"/>
    </source>
</evidence>
<dbReference type="GeneID" id="72009874"/>
<dbReference type="Proteomes" id="UP000814176">
    <property type="component" value="Unassembled WGS sequence"/>
</dbReference>
<protein>
    <recommendedName>
        <fullName evidence="8">Stealth protein CR3 conserved region 3 domain-containing protein</fullName>
    </recommendedName>
</protein>
<evidence type="ECO:0000313" key="6">
    <source>
        <dbReference type="EMBL" id="KAH9829675.1"/>
    </source>
</evidence>
<accession>A0ABQ8JZD7</accession>
<comment type="similarity">
    <text evidence="1">Belongs to the stealth family.</text>
</comment>
<evidence type="ECO:0000256" key="3">
    <source>
        <dbReference type="SAM" id="Phobius"/>
    </source>
</evidence>
<keyword evidence="2" id="KW-0808">Transferase</keyword>
<reference evidence="6 7" key="1">
    <citation type="journal article" date="2021" name="Environ. Microbiol.">
        <title>Gene family expansions and transcriptome signatures uncover fungal adaptations to wood decay.</title>
        <authorList>
            <person name="Hage H."/>
            <person name="Miyauchi S."/>
            <person name="Viragh M."/>
            <person name="Drula E."/>
            <person name="Min B."/>
            <person name="Chaduli D."/>
            <person name="Navarro D."/>
            <person name="Favel A."/>
            <person name="Norest M."/>
            <person name="Lesage-Meessen L."/>
            <person name="Balint B."/>
            <person name="Merenyi Z."/>
            <person name="de Eugenio L."/>
            <person name="Morin E."/>
            <person name="Martinez A.T."/>
            <person name="Baldrian P."/>
            <person name="Stursova M."/>
            <person name="Martinez M.J."/>
            <person name="Novotny C."/>
            <person name="Magnuson J.K."/>
            <person name="Spatafora J.W."/>
            <person name="Maurice S."/>
            <person name="Pangilinan J."/>
            <person name="Andreopoulos W."/>
            <person name="LaButti K."/>
            <person name="Hundley H."/>
            <person name="Na H."/>
            <person name="Kuo A."/>
            <person name="Barry K."/>
            <person name="Lipzen A."/>
            <person name="Henrissat B."/>
            <person name="Riley R."/>
            <person name="Ahrendt S."/>
            <person name="Nagy L.G."/>
            <person name="Grigoriev I.V."/>
            <person name="Martin F."/>
            <person name="Rosso M.N."/>
        </authorList>
    </citation>
    <scope>NUCLEOTIDE SEQUENCE [LARGE SCALE GENOMIC DNA]</scope>
    <source>
        <strain evidence="6 7">CIRM-BRFM 1785</strain>
    </source>
</reference>
<evidence type="ECO:0000259" key="4">
    <source>
        <dbReference type="Pfam" id="PF11380"/>
    </source>
</evidence>